<dbReference type="Proteomes" id="UP000295714">
    <property type="component" value="Unassembled WGS sequence"/>
</dbReference>
<evidence type="ECO:0000313" key="1">
    <source>
        <dbReference type="EMBL" id="TCK67742.1"/>
    </source>
</evidence>
<name>A0A4R1KRV0_9FLAO</name>
<keyword evidence="2" id="KW-1185">Reference proteome</keyword>
<evidence type="ECO:0000313" key="2">
    <source>
        <dbReference type="Proteomes" id="UP000295714"/>
    </source>
</evidence>
<proteinExistence type="predicted"/>
<protein>
    <submittedName>
        <fullName evidence="1">Uncharacterized protein</fullName>
    </submittedName>
</protein>
<sequence>METKSNLPEPTYEVKPSKLKNTLRLISGVFYLTKKIFFL</sequence>
<reference evidence="1 2" key="1">
    <citation type="journal article" date="2015" name="Stand. Genomic Sci.">
        <title>Genomic Encyclopedia of Bacterial and Archaeal Type Strains, Phase III: the genomes of soil and plant-associated and newly described type strains.</title>
        <authorList>
            <person name="Whitman W.B."/>
            <person name="Woyke T."/>
            <person name="Klenk H.P."/>
            <person name="Zhou Y."/>
            <person name="Lilburn T.G."/>
            <person name="Beck B.J."/>
            <person name="De Vos P."/>
            <person name="Vandamme P."/>
            <person name="Eisen J.A."/>
            <person name="Garrity G."/>
            <person name="Hugenholtz P."/>
            <person name="Kyrpides N.C."/>
        </authorList>
    </citation>
    <scope>NUCLEOTIDE SEQUENCE [LARGE SCALE GENOMIC DNA]</scope>
    <source>
        <strain evidence="1 2">CECT 8445</strain>
    </source>
</reference>
<organism evidence="1 2">
    <name type="scientific">Winogradskyella wandonensis</name>
    <dbReference type="NCBI Taxonomy" id="1442586"/>
    <lineage>
        <taxon>Bacteria</taxon>
        <taxon>Pseudomonadati</taxon>
        <taxon>Bacteroidota</taxon>
        <taxon>Flavobacteriia</taxon>
        <taxon>Flavobacteriales</taxon>
        <taxon>Flavobacteriaceae</taxon>
        <taxon>Winogradskyella</taxon>
    </lineage>
</organism>
<accession>A0A4R1KRV0</accession>
<dbReference type="EMBL" id="SMGI01000002">
    <property type="protein sequence ID" value="TCK67742.1"/>
    <property type="molecule type" value="Genomic_DNA"/>
</dbReference>
<gene>
    <name evidence="1" type="ORF">DFQ05_1523</name>
</gene>
<comment type="caution">
    <text evidence="1">The sequence shown here is derived from an EMBL/GenBank/DDBJ whole genome shotgun (WGS) entry which is preliminary data.</text>
</comment>
<dbReference type="AlphaFoldDB" id="A0A4R1KRV0"/>